<keyword evidence="12" id="KW-1185">Reference proteome</keyword>
<dbReference type="Gene3D" id="3.30.1370.10">
    <property type="entry name" value="K Homology domain, type 1"/>
    <property type="match status" value="1"/>
</dbReference>
<feature type="transmembrane region" description="Helical" evidence="9">
    <location>
        <begin position="193"/>
        <end position="210"/>
    </location>
</feature>
<keyword evidence="6" id="KW-0456">Lyase</keyword>
<comment type="subcellular location">
    <subcellularLocation>
        <location evidence="1">Membrane</location>
    </subcellularLocation>
</comment>
<dbReference type="CDD" id="cd07302">
    <property type="entry name" value="CHD"/>
    <property type="match status" value="1"/>
</dbReference>
<dbReference type="PANTHER" id="PTHR11920">
    <property type="entry name" value="GUANYLYL CYCLASE"/>
    <property type="match status" value="1"/>
</dbReference>
<feature type="transmembrane region" description="Helical" evidence="9">
    <location>
        <begin position="114"/>
        <end position="132"/>
    </location>
</feature>
<dbReference type="CDD" id="cd00105">
    <property type="entry name" value="KH-I"/>
    <property type="match status" value="1"/>
</dbReference>
<dbReference type="InterPro" id="IPR001054">
    <property type="entry name" value="A/G_cyclase"/>
</dbReference>
<feature type="domain" description="Guanylate cyclase" evidence="10">
    <location>
        <begin position="297"/>
        <end position="432"/>
    </location>
</feature>
<dbReference type="SUPFAM" id="SSF54791">
    <property type="entry name" value="Eukaryotic type KH-domain (KH-domain type I)"/>
    <property type="match status" value="1"/>
</dbReference>
<keyword evidence="2 9" id="KW-0812">Transmembrane</keyword>
<feature type="transmembrane region" description="Helical" evidence="9">
    <location>
        <begin position="64"/>
        <end position="81"/>
    </location>
</feature>
<keyword evidence="5 9" id="KW-0472">Membrane</keyword>
<gene>
    <name evidence="11" type="ORF">CCMP2556_LOCUS37954</name>
</gene>
<dbReference type="SMART" id="SM00044">
    <property type="entry name" value="CYCc"/>
    <property type="match status" value="1"/>
</dbReference>
<dbReference type="Pfam" id="PF00211">
    <property type="entry name" value="Guanylate_cyc"/>
    <property type="match status" value="1"/>
</dbReference>
<dbReference type="InterPro" id="IPR036612">
    <property type="entry name" value="KH_dom_type_1_sf"/>
</dbReference>
<evidence type="ECO:0000256" key="3">
    <source>
        <dbReference type="ARBA" id="ARBA00022741"/>
    </source>
</evidence>
<protein>
    <recommendedName>
        <fullName evidence="10">Guanylate cyclase domain-containing protein</fullName>
    </recommendedName>
</protein>
<dbReference type="SUPFAM" id="SSF55073">
    <property type="entry name" value="Nucleotide cyclase"/>
    <property type="match status" value="1"/>
</dbReference>
<name>A0ABP0PP59_9DINO</name>
<reference evidence="11 12" key="1">
    <citation type="submission" date="2024-02" db="EMBL/GenBank/DDBJ databases">
        <authorList>
            <person name="Chen Y."/>
            <person name="Shah S."/>
            <person name="Dougan E. K."/>
            <person name="Thang M."/>
            <person name="Chan C."/>
        </authorList>
    </citation>
    <scope>NUCLEOTIDE SEQUENCE [LARGE SCALE GENOMIC DNA]</scope>
</reference>
<evidence type="ECO:0000256" key="8">
    <source>
        <dbReference type="SAM" id="MobiDB-lite"/>
    </source>
</evidence>
<dbReference type="EMBL" id="CAXAMN010023361">
    <property type="protein sequence ID" value="CAK9077027.1"/>
    <property type="molecule type" value="Genomic_DNA"/>
</dbReference>
<evidence type="ECO:0000256" key="5">
    <source>
        <dbReference type="ARBA" id="ARBA00023136"/>
    </source>
</evidence>
<evidence type="ECO:0000313" key="12">
    <source>
        <dbReference type="Proteomes" id="UP001642484"/>
    </source>
</evidence>
<keyword evidence="7" id="KW-0694">RNA-binding</keyword>
<evidence type="ECO:0000256" key="2">
    <source>
        <dbReference type="ARBA" id="ARBA00022692"/>
    </source>
</evidence>
<dbReference type="PANTHER" id="PTHR11920:SF335">
    <property type="entry name" value="GUANYLATE CYCLASE"/>
    <property type="match status" value="1"/>
</dbReference>
<keyword evidence="4 9" id="KW-1133">Transmembrane helix</keyword>
<dbReference type="Pfam" id="PF00013">
    <property type="entry name" value="KH_1"/>
    <property type="match status" value="1"/>
</dbReference>
<evidence type="ECO:0000256" key="9">
    <source>
        <dbReference type="SAM" id="Phobius"/>
    </source>
</evidence>
<feature type="transmembrane region" description="Helical" evidence="9">
    <location>
        <begin position="87"/>
        <end position="107"/>
    </location>
</feature>
<dbReference type="InterPro" id="IPR004087">
    <property type="entry name" value="KH_dom"/>
</dbReference>
<dbReference type="SMART" id="SM00322">
    <property type="entry name" value="KH"/>
    <property type="match status" value="1"/>
</dbReference>
<evidence type="ECO:0000256" key="6">
    <source>
        <dbReference type="ARBA" id="ARBA00023239"/>
    </source>
</evidence>
<evidence type="ECO:0000256" key="4">
    <source>
        <dbReference type="ARBA" id="ARBA00022989"/>
    </source>
</evidence>
<comment type="caution">
    <text evidence="11">The sequence shown here is derived from an EMBL/GenBank/DDBJ whole genome shotgun (WGS) entry which is preliminary data.</text>
</comment>
<dbReference type="Gene3D" id="3.30.70.1230">
    <property type="entry name" value="Nucleotide cyclase"/>
    <property type="match status" value="1"/>
</dbReference>
<accession>A0ABP0PP59</accession>
<dbReference type="InterPro" id="IPR004088">
    <property type="entry name" value="KH_dom_type_1"/>
</dbReference>
<organism evidence="11 12">
    <name type="scientific">Durusdinium trenchii</name>
    <dbReference type="NCBI Taxonomy" id="1381693"/>
    <lineage>
        <taxon>Eukaryota</taxon>
        <taxon>Sar</taxon>
        <taxon>Alveolata</taxon>
        <taxon>Dinophyceae</taxon>
        <taxon>Suessiales</taxon>
        <taxon>Symbiodiniaceae</taxon>
        <taxon>Durusdinium</taxon>
    </lineage>
</organism>
<dbReference type="InterPro" id="IPR029787">
    <property type="entry name" value="Nucleotide_cyclase"/>
</dbReference>
<evidence type="ECO:0000256" key="7">
    <source>
        <dbReference type="PROSITE-ProRule" id="PRU00117"/>
    </source>
</evidence>
<keyword evidence="3" id="KW-0547">Nucleotide-binding</keyword>
<feature type="transmembrane region" description="Helical" evidence="9">
    <location>
        <begin position="216"/>
        <end position="237"/>
    </location>
</feature>
<dbReference type="InterPro" id="IPR050401">
    <property type="entry name" value="Cyclic_nucleotide_synthase"/>
</dbReference>
<proteinExistence type="predicted"/>
<evidence type="ECO:0000313" key="11">
    <source>
        <dbReference type="EMBL" id="CAK9077027.1"/>
    </source>
</evidence>
<feature type="region of interest" description="Disordered" evidence="8">
    <location>
        <begin position="666"/>
        <end position="746"/>
    </location>
</feature>
<evidence type="ECO:0000256" key="1">
    <source>
        <dbReference type="ARBA" id="ARBA00004370"/>
    </source>
</evidence>
<evidence type="ECO:0000259" key="10">
    <source>
        <dbReference type="PROSITE" id="PS50125"/>
    </source>
</evidence>
<dbReference type="PROSITE" id="PS50084">
    <property type="entry name" value="KH_TYPE_1"/>
    <property type="match status" value="1"/>
</dbReference>
<dbReference type="Proteomes" id="UP001642484">
    <property type="component" value="Unassembled WGS sequence"/>
</dbReference>
<feature type="compositionally biased region" description="Low complexity" evidence="8">
    <location>
        <begin position="702"/>
        <end position="723"/>
    </location>
</feature>
<sequence>MANGNVTSRLLGSRLSTRTRERLGSEEVDQEDTKGWGAFKDKDLEERWREEGQLLNMKLGCQQLLLLNSFWACFSCIQLMSGSKRSWAFRIDVAFLLVISSGVVMCLRRPMVKLYYLLISTWFIFAFLHGIGPWSYSCKGLIGACVASCHRHQRLLLATFNMDCSLQGQTSVHIVMATLLLSSRLIPALRMMFLNWILILAYVLASYWYNVVHAPYVYNSLDCVNTTAILFFVTLVAGRRKFFMEKGQRSRFFYDQQQKAETKKVFHILEYMVPFHVILPMLEKPDEPIAKQKPAASVLFVMIEGFDEHARHLGPEKLMQFLNDRFTLMDHVCSRHSVTKIETVGEEYVCAVGVVPEDDLEAGDFEGRSKVLGRLLQAAAEILAASKRTSQGSTVTFKMGMHTGPVVAGVIGQKLPRFRLFGDTVNTAARMMQKGDCFSFAREVLESAAMSLLWTVKESKKSHVQRRRHEREVEAKQAEQFVANVVSGFEPPPFELPAEELEQRFCVPATCLGLVIGKKGEHLKSVEKKFKVSIKLETDDKSGEGLVIISGESSKSVSAARKELDFDYKSVEVTAEEASWLKRKAMTLKLIRDMTGVTLLTLRSETNSTPGDATPGHSYVEIKGLRSEVEAAALCLDAHMSYYSVFAEMEQVEKALDERIAAAKLQTAGRQVGVPSRSQSRRRSKSRSEGRTTSAARRLEPPRAGYAAAPAGGRTRSESPGAKGSKGGRKSKSELGQAEGAELEPAVESEGVTLVWQDADEMIHQAVGWSEDISFAELVQSPFIFMSSYLFQADLGDPVSCVFVNDFGCMAGTMLGKVMFYNFKDGEAEILAAFSDEGVRGLYLDQEMCYSTLMDLCKGWQLEPPHQQNLSVNFRTWAGAPEL</sequence>
<dbReference type="PROSITE" id="PS50125">
    <property type="entry name" value="GUANYLATE_CYCLASE_2"/>
    <property type="match status" value="1"/>
</dbReference>